<dbReference type="EMBL" id="JWZX01002545">
    <property type="protein sequence ID" value="KOO28593.1"/>
    <property type="molecule type" value="Genomic_DNA"/>
</dbReference>
<feature type="compositionally biased region" description="Acidic residues" evidence="1">
    <location>
        <begin position="141"/>
        <end position="156"/>
    </location>
</feature>
<protein>
    <submittedName>
        <fullName evidence="2">Uncharacterized protein</fullName>
    </submittedName>
</protein>
<feature type="region of interest" description="Disordered" evidence="1">
    <location>
        <begin position="138"/>
        <end position="210"/>
    </location>
</feature>
<dbReference type="AlphaFoldDB" id="A0A0M0JQR7"/>
<sequence>MSMERETQALLFDVVSSKLVGALPDGRASRRAKATAAAAAERASLFPTVSLTDLFCYDTLPLQLPQPQEQLRGGTSEPAAVLEKKAARKVIKTSPADVVDKEAAKEAKATGKAAKRNLEVELHGLLPSAEDVEALALEAERPEDGDEDRDEDDEEMDRSGDARAREAASCELKGHPLPKHNQAEKKRERREKSRTSTKAQRSLENAALPLPAVPLGEPLTGSLEAAAVAKPPELPPLLKSARKSLSKSRSTLLAPQLPCPKCAKPFDHHKNVAARNSHIKSCLLSEQPPKRHKKGTELVTALEAVLTTALEEVKEEATTASLRAHVTTEASMDGQAKQET</sequence>
<feature type="region of interest" description="Disordered" evidence="1">
    <location>
        <begin position="317"/>
        <end position="340"/>
    </location>
</feature>
<reference evidence="3" key="1">
    <citation type="journal article" date="2015" name="PLoS Genet.">
        <title>Genome Sequence and Transcriptome Analyses of Chrysochromulina tobin: Metabolic Tools for Enhanced Algal Fitness in the Prominent Order Prymnesiales (Haptophyceae).</title>
        <authorList>
            <person name="Hovde B.T."/>
            <person name="Deodato C.R."/>
            <person name="Hunsperger H.M."/>
            <person name="Ryken S.A."/>
            <person name="Yost W."/>
            <person name="Jha R.K."/>
            <person name="Patterson J."/>
            <person name="Monnat R.J. Jr."/>
            <person name="Barlow S.B."/>
            <person name="Starkenburg S.R."/>
            <person name="Cattolico R.A."/>
        </authorList>
    </citation>
    <scope>NUCLEOTIDE SEQUENCE</scope>
    <source>
        <strain evidence="3">CCMP291</strain>
    </source>
</reference>
<feature type="compositionally biased region" description="Basic and acidic residues" evidence="1">
    <location>
        <begin position="157"/>
        <end position="174"/>
    </location>
</feature>
<evidence type="ECO:0000313" key="2">
    <source>
        <dbReference type="EMBL" id="KOO28593.1"/>
    </source>
</evidence>
<evidence type="ECO:0000256" key="1">
    <source>
        <dbReference type="SAM" id="MobiDB-lite"/>
    </source>
</evidence>
<feature type="non-terminal residue" evidence="2">
    <location>
        <position position="340"/>
    </location>
</feature>
<feature type="compositionally biased region" description="Basic and acidic residues" evidence="1">
    <location>
        <begin position="181"/>
        <end position="194"/>
    </location>
</feature>
<keyword evidence="3" id="KW-1185">Reference proteome</keyword>
<proteinExistence type="predicted"/>
<organism evidence="2 3">
    <name type="scientific">Chrysochromulina tobinii</name>
    <dbReference type="NCBI Taxonomy" id="1460289"/>
    <lineage>
        <taxon>Eukaryota</taxon>
        <taxon>Haptista</taxon>
        <taxon>Haptophyta</taxon>
        <taxon>Prymnesiophyceae</taxon>
        <taxon>Prymnesiales</taxon>
        <taxon>Chrysochromulinaceae</taxon>
        <taxon>Chrysochromulina</taxon>
    </lineage>
</organism>
<name>A0A0M0JQR7_9EUKA</name>
<accession>A0A0M0JQR7</accession>
<comment type="caution">
    <text evidence="2">The sequence shown here is derived from an EMBL/GenBank/DDBJ whole genome shotgun (WGS) entry which is preliminary data.</text>
</comment>
<evidence type="ECO:0000313" key="3">
    <source>
        <dbReference type="Proteomes" id="UP000037460"/>
    </source>
</evidence>
<gene>
    <name evidence="2" type="ORF">Ctob_013894</name>
</gene>
<dbReference type="Proteomes" id="UP000037460">
    <property type="component" value="Unassembled WGS sequence"/>
</dbReference>